<dbReference type="EMBL" id="JBFCZG010000007">
    <property type="protein sequence ID" value="KAL3420242.1"/>
    <property type="molecule type" value="Genomic_DNA"/>
</dbReference>
<keyword evidence="1" id="KW-1133">Transmembrane helix</keyword>
<proteinExistence type="predicted"/>
<keyword evidence="3" id="KW-1185">Reference proteome</keyword>
<dbReference type="Proteomes" id="UP001629113">
    <property type="component" value="Unassembled WGS sequence"/>
</dbReference>
<gene>
    <name evidence="2" type="ORF">PVAG01_08741</name>
</gene>
<comment type="caution">
    <text evidence="2">The sequence shown here is derived from an EMBL/GenBank/DDBJ whole genome shotgun (WGS) entry which is preliminary data.</text>
</comment>
<name>A0ABR4PAA6_9HELO</name>
<feature type="transmembrane region" description="Helical" evidence="1">
    <location>
        <begin position="124"/>
        <end position="146"/>
    </location>
</feature>
<evidence type="ECO:0000313" key="2">
    <source>
        <dbReference type="EMBL" id="KAL3420242.1"/>
    </source>
</evidence>
<organism evidence="2 3">
    <name type="scientific">Phlyctema vagabunda</name>
    <dbReference type="NCBI Taxonomy" id="108571"/>
    <lineage>
        <taxon>Eukaryota</taxon>
        <taxon>Fungi</taxon>
        <taxon>Dikarya</taxon>
        <taxon>Ascomycota</taxon>
        <taxon>Pezizomycotina</taxon>
        <taxon>Leotiomycetes</taxon>
        <taxon>Helotiales</taxon>
        <taxon>Dermateaceae</taxon>
        <taxon>Phlyctema</taxon>
    </lineage>
</organism>
<evidence type="ECO:0000256" key="1">
    <source>
        <dbReference type="SAM" id="Phobius"/>
    </source>
</evidence>
<feature type="transmembrane region" description="Helical" evidence="1">
    <location>
        <begin position="62"/>
        <end position="86"/>
    </location>
</feature>
<feature type="transmembrane region" description="Helical" evidence="1">
    <location>
        <begin position="93"/>
        <end position="112"/>
    </location>
</feature>
<keyword evidence="1" id="KW-0812">Transmembrane</keyword>
<keyword evidence="1" id="KW-0472">Membrane</keyword>
<accession>A0ABR4PAA6</accession>
<reference evidence="2 3" key="1">
    <citation type="submission" date="2024-06" db="EMBL/GenBank/DDBJ databases">
        <title>Complete genome of Phlyctema vagabunda strain 19-DSS-EL-015.</title>
        <authorList>
            <person name="Fiorenzani C."/>
        </authorList>
    </citation>
    <scope>NUCLEOTIDE SEQUENCE [LARGE SCALE GENOMIC DNA]</scope>
    <source>
        <strain evidence="2 3">19-DSS-EL-015</strain>
    </source>
</reference>
<sequence>MPKTYSYAPYRKSILIPFWTLQLIFMIAVISLLSLALSVLGTDNNLLGSANLSDNLRIATKIVAAVWISLAALCMILTITEIVLFATDRLRPTFFLISNIIKSTIWIGLFILDVISWSSTGGRTVSIVSIIIDVILLLSFLGPLMYSSGLCHRDRSNRKYSEEAAYAPVEPAHETSFNPQRSPEYGHFVTISRNTPDVENQAGQETGFQSFNGRKIVRPEYAPIPRVYVQHADADGQGVEVGGRRSES</sequence>
<evidence type="ECO:0000313" key="3">
    <source>
        <dbReference type="Proteomes" id="UP001629113"/>
    </source>
</evidence>
<feature type="transmembrane region" description="Helical" evidence="1">
    <location>
        <begin position="21"/>
        <end position="42"/>
    </location>
</feature>
<protein>
    <submittedName>
        <fullName evidence="2">Uncharacterized protein</fullName>
    </submittedName>
</protein>